<dbReference type="InterPro" id="IPR055414">
    <property type="entry name" value="LRR_R13L4/SHOC2-like"/>
</dbReference>
<comment type="subcellular location">
    <subcellularLocation>
        <location evidence="1">Membrane</location>
    </subcellularLocation>
</comment>
<evidence type="ECO:0000256" key="7">
    <source>
        <dbReference type="SAM" id="MobiDB-lite"/>
    </source>
</evidence>
<dbReference type="InterPro" id="IPR000719">
    <property type="entry name" value="Prot_kinase_dom"/>
</dbReference>
<dbReference type="Pfam" id="PF14381">
    <property type="entry name" value="EDR1_CTR1_ARMC3_pept"/>
    <property type="match status" value="1"/>
</dbReference>
<reference evidence="9 10" key="1">
    <citation type="submission" date="2019-12" db="EMBL/GenBank/DDBJ databases">
        <authorList>
            <person name="Scholz U."/>
            <person name="Mascher M."/>
            <person name="Fiebig A."/>
        </authorList>
    </citation>
    <scope>NUCLEOTIDE SEQUENCE</scope>
</reference>
<name>A0A7I8ILC1_SPIIN</name>
<dbReference type="SMART" id="SM00220">
    <property type="entry name" value="S_TKc"/>
    <property type="match status" value="1"/>
</dbReference>
<dbReference type="InterPro" id="IPR055164">
    <property type="entry name" value="EDR1/CTR1/ARMC3-like_pept-like"/>
</dbReference>
<evidence type="ECO:0000256" key="2">
    <source>
        <dbReference type="ARBA" id="ARBA00022614"/>
    </source>
</evidence>
<feature type="compositionally biased region" description="Basic and acidic residues" evidence="7">
    <location>
        <begin position="372"/>
        <end position="391"/>
    </location>
</feature>
<evidence type="ECO:0000256" key="4">
    <source>
        <dbReference type="ARBA" id="ARBA00022737"/>
    </source>
</evidence>
<dbReference type="PRINTS" id="PR00019">
    <property type="entry name" value="LEURICHRPT"/>
</dbReference>
<feature type="domain" description="Protein kinase" evidence="8">
    <location>
        <begin position="700"/>
        <end position="1014"/>
    </location>
</feature>
<dbReference type="SMART" id="SM00369">
    <property type="entry name" value="LRR_TYP"/>
    <property type="match status" value="4"/>
</dbReference>
<dbReference type="SMART" id="SM00365">
    <property type="entry name" value="LRR_SD22"/>
    <property type="match status" value="2"/>
</dbReference>
<keyword evidence="2" id="KW-0433">Leucine-rich repeat</keyword>
<dbReference type="Pfam" id="PF00069">
    <property type="entry name" value="Pkinase"/>
    <property type="match status" value="1"/>
</dbReference>
<dbReference type="SUPFAM" id="SSF56112">
    <property type="entry name" value="Protein kinase-like (PK-like)"/>
    <property type="match status" value="1"/>
</dbReference>
<organism evidence="9">
    <name type="scientific">Spirodela intermedia</name>
    <name type="common">Intermediate duckweed</name>
    <dbReference type="NCBI Taxonomy" id="51605"/>
    <lineage>
        <taxon>Eukaryota</taxon>
        <taxon>Viridiplantae</taxon>
        <taxon>Streptophyta</taxon>
        <taxon>Embryophyta</taxon>
        <taxon>Tracheophyta</taxon>
        <taxon>Spermatophyta</taxon>
        <taxon>Magnoliopsida</taxon>
        <taxon>Liliopsida</taxon>
        <taxon>Araceae</taxon>
        <taxon>Lemnoideae</taxon>
        <taxon>Spirodela</taxon>
    </lineage>
</organism>
<evidence type="ECO:0000256" key="6">
    <source>
        <dbReference type="ARBA" id="ARBA00023136"/>
    </source>
</evidence>
<dbReference type="GO" id="GO:0005524">
    <property type="term" value="F:ATP binding"/>
    <property type="evidence" value="ECO:0007669"/>
    <property type="project" value="InterPro"/>
</dbReference>
<dbReference type="Gene3D" id="1.10.510.10">
    <property type="entry name" value="Transferase(Phosphotransferase) domain 1"/>
    <property type="match status" value="1"/>
</dbReference>
<evidence type="ECO:0000313" key="10">
    <source>
        <dbReference type="Proteomes" id="UP001189122"/>
    </source>
</evidence>
<dbReference type="PROSITE" id="PS51450">
    <property type="entry name" value="LRR"/>
    <property type="match status" value="2"/>
</dbReference>
<dbReference type="EMBL" id="CACRZD030000004">
    <property type="protein sequence ID" value="CAA6658612.1"/>
    <property type="molecule type" value="Genomic_DNA"/>
</dbReference>
<feature type="region of interest" description="Disordered" evidence="7">
    <location>
        <begin position="363"/>
        <end position="391"/>
    </location>
</feature>
<dbReference type="AlphaFoldDB" id="A0A7I8ILC1"/>
<evidence type="ECO:0000256" key="1">
    <source>
        <dbReference type="ARBA" id="ARBA00004370"/>
    </source>
</evidence>
<evidence type="ECO:0000256" key="3">
    <source>
        <dbReference type="ARBA" id="ARBA00022692"/>
    </source>
</evidence>
<dbReference type="PROSITE" id="PS00108">
    <property type="entry name" value="PROTEIN_KINASE_ST"/>
    <property type="match status" value="1"/>
</dbReference>
<dbReference type="PANTHER" id="PTHR24359">
    <property type="entry name" value="SERINE/THREONINE-PROTEIN KINASE SBK1"/>
    <property type="match status" value="1"/>
</dbReference>
<sequence>MRETRMITEWSPWTWMYLASYGRCLCWSAPRCFARGRDSGGLYVYNNAFSLMPRSIWQFSQLKTLKFFGNEINVLPPETGDVLELEKLQVKLSWPGFSGIPFRKLTALKELELSNASARSPAFSILTEIIGLTCLTKLSICHLSIRYLPPEIGFLKKLEELDLSFNKLKSLPNDLSELNSLKLLKVSNNKLVDLPSGLSCLQRLENLDLSNNRLTSLGSLELSSMHSLHYLNLQYNKLNGCQVPSWYTAPLKEMKRIYVKMIVVLQTTGSVCSSPTSSDAQFFSRCNASRRMKKWTRRHYFHHIARVERLNHNRKFKSQEHGEFKTKKWAEKWWLHDLSLFTQGDFEMRTHVNKEVILKNPPKSISILEKPSGSEDDKRDDSNLRSSSEESKNSLTSKRHCDVSLDNPKRKCHRPFEGCSCLSCKYSSESYCGIDDHIPDGFYDAGRDRRCMPVCNYDQSLCLDSREVIILDRETDEELDAIALSAKNMLSKMRRSNSSEKDTQTVDDLHRASMLALFVSDIFGGSDRSYTVLRMRHSVLGSPEQRPFVCTCSIGNNNNVKEKTRHTYGASGNINFADLSDKSLRMTKEARNSVIVPIGAVRFGVCRHRAVLMKYLCDRAEPPIPCELVRGYLDFLPHAWNAVFIKQEHSSIRMVVDACYPADIREETDPEYFCRYIPLSRTYIPLPNESSAIPGPFPSLPFSFRDHSATMGCVKRCKFGTLTAAAKVRRLEICGISDEDIKIFEYTFLGELRMLGALRKHKCIVEIYGHHLSSKWVASSKGKREHQVLQSAIIMEYIKGGSLKNYLRKLSEMGEKHIPLNLALYIARDIACALVEVHSKHIIHRDIKSDNVLIDLDSQRKDSGRSSLLLLHTCCISHLGIHPPDVCVGTPCWMAPEVLLTIHERAVYGLEVDIWSFGCLILELLTLKIPYEGLSDSEVQELLQRKQRPQLTPWLEELSLSDGLISSSFGLLYSEVEIEILKLLVDLFYKCTKGNPFDRPTARQIYDALCQVKVSA</sequence>
<dbReference type="PANTHER" id="PTHR24359:SF1">
    <property type="entry name" value="INHIBITOR OF NUCLEAR FACTOR KAPPA-B KINASE EPSILON SUBUNIT HOMOLOG 1-RELATED"/>
    <property type="match status" value="1"/>
</dbReference>
<keyword evidence="3" id="KW-0812">Transmembrane</keyword>
<dbReference type="PROSITE" id="PS50011">
    <property type="entry name" value="PROTEIN_KINASE_DOM"/>
    <property type="match status" value="1"/>
</dbReference>
<gene>
    <name evidence="9" type="ORF">SI7747_04005056</name>
</gene>
<dbReference type="EMBL" id="LR743591">
    <property type="protein sequence ID" value="CAA2618889.1"/>
    <property type="molecule type" value="Genomic_DNA"/>
</dbReference>
<dbReference type="SUPFAM" id="SSF52058">
    <property type="entry name" value="L domain-like"/>
    <property type="match status" value="1"/>
</dbReference>
<keyword evidence="5" id="KW-1133">Transmembrane helix</keyword>
<dbReference type="InterPro" id="IPR008271">
    <property type="entry name" value="Ser/Thr_kinase_AS"/>
</dbReference>
<evidence type="ECO:0000256" key="5">
    <source>
        <dbReference type="ARBA" id="ARBA00022989"/>
    </source>
</evidence>
<dbReference type="InterPro" id="IPR032675">
    <property type="entry name" value="LRR_dom_sf"/>
</dbReference>
<keyword evidence="4" id="KW-0677">Repeat</keyword>
<keyword evidence="10" id="KW-1185">Reference proteome</keyword>
<dbReference type="InterPro" id="IPR001611">
    <property type="entry name" value="Leu-rich_rpt"/>
</dbReference>
<dbReference type="GO" id="GO:0016020">
    <property type="term" value="C:membrane"/>
    <property type="evidence" value="ECO:0007669"/>
    <property type="project" value="UniProtKB-SubCell"/>
</dbReference>
<dbReference type="Gene3D" id="3.80.10.10">
    <property type="entry name" value="Ribonuclease Inhibitor"/>
    <property type="match status" value="1"/>
</dbReference>
<evidence type="ECO:0000313" key="9">
    <source>
        <dbReference type="EMBL" id="CAA2618889.1"/>
    </source>
</evidence>
<dbReference type="InterPro" id="IPR011009">
    <property type="entry name" value="Kinase-like_dom_sf"/>
</dbReference>
<proteinExistence type="predicted"/>
<dbReference type="Proteomes" id="UP001189122">
    <property type="component" value="Unassembled WGS sequence"/>
</dbReference>
<dbReference type="InterPro" id="IPR003591">
    <property type="entry name" value="Leu-rich_rpt_typical-subtyp"/>
</dbReference>
<accession>A0A7I8ILC1</accession>
<dbReference type="GO" id="GO:0004674">
    <property type="term" value="F:protein serine/threonine kinase activity"/>
    <property type="evidence" value="ECO:0007669"/>
    <property type="project" value="TreeGrafter"/>
</dbReference>
<keyword evidence="6" id="KW-0472">Membrane</keyword>
<dbReference type="FunFam" id="1.10.510.10:FF:000988">
    <property type="entry name" value="Leucine-rich repeat protein kinase family protein"/>
    <property type="match status" value="1"/>
</dbReference>
<protein>
    <recommendedName>
        <fullName evidence="8">Protein kinase domain-containing protein</fullName>
    </recommendedName>
</protein>
<dbReference type="Pfam" id="PF23598">
    <property type="entry name" value="LRR_14"/>
    <property type="match status" value="1"/>
</dbReference>
<evidence type="ECO:0000259" key="8">
    <source>
        <dbReference type="PROSITE" id="PS50011"/>
    </source>
</evidence>
<dbReference type="SMART" id="SM00364">
    <property type="entry name" value="LRR_BAC"/>
    <property type="match status" value="3"/>
</dbReference>